<keyword evidence="1" id="KW-0472">Membrane</keyword>
<evidence type="ECO:0000313" key="3">
    <source>
        <dbReference type="EMBL" id="PIO15781.1"/>
    </source>
</evidence>
<gene>
    <name evidence="3" type="ORF">AB205_0151020</name>
</gene>
<reference evidence="4" key="1">
    <citation type="journal article" date="2017" name="Nat. Commun.">
        <title>The North American bullfrog draft genome provides insight into hormonal regulation of long noncoding RNA.</title>
        <authorList>
            <person name="Hammond S.A."/>
            <person name="Warren R.L."/>
            <person name="Vandervalk B.P."/>
            <person name="Kucuk E."/>
            <person name="Khan H."/>
            <person name="Gibb E.A."/>
            <person name="Pandoh P."/>
            <person name="Kirk H."/>
            <person name="Zhao Y."/>
            <person name="Jones M."/>
            <person name="Mungall A.J."/>
            <person name="Coope R."/>
            <person name="Pleasance S."/>
            <person name="Moore R.A."/>
            <person name="Holt R.A."/>
            <person name="Round J.M."/>
            <person name="Ohora S."/>
            <person name="Walle B.V."/>
            <person name="Veldhoen N."/>
            <person name="Helbing C.C."/>
            <person name="Birol I."/>
        </authorList>
    </citation>
    <scope>NUCLEOTIDE SEQUENCE [LARGE SCALE GENOMIC DNA]</scope>
</reference>
<dbReference type="AlphaFoldDB" id="A0A2G9QL10"/>
<evidence type="ECO:0000313" key="4">
    <source>
        <dbReference type="Proteomes" id="UP000228934"/>
    </source>
</evidence>
<feature type="signal peptide" evidence="2">
    <location>
        <begin position="1"/>
        <end position="23"/>
    </location>
</feature>
<evidence type="ECO:0008006" key="5">
    <source>
        <dbReference type="Google" id="ProtNLM"/>
    </source>
</evidence>
<name>A0A2G9QL10_AQUCT</name>
<dbReference type="Proteomes" id="UP000228934">
    <property type="component" value="Unassembled WGS sequence"/>
</dbReference>
<accession>A0A2G9QL10</accession>
<sequence>MKLSCLLKVQLLCMLVMITTTDSFSFQIKARSQLRISGLFPSAYWFGQALVDIAVYWFLLFLMVAILFAFSHSDHLSFFHAVLLIVEIVGYGMATVLYVYSITLVFGKRKIHHDRWSFFFIL</sequence>
<keyword evidence="4" id="KW-1185">Reference proteome</keyword>
<dbReference type="OrthoDB" id="9310300at2759"/>
<organism evidence="3 4">
    <name type="scientific">Aquarana catesbeiana</name>
    <name type="common">American bullfrog</name>
    <name type="synonym">Rana catesbeiana</name>
    <dbReference type="NCBI Taxonomy" id="8400"/>
    <lineage>
        <taxon>Eukaryota</taxon>
        <taxon>Metazoa</taxon>
        <taxon>Chordata</taxon>
        <taxon>Craniata</taxon>
        <taxon>Vertebrata</taxon>
        <taxon>Euteleostomi</taxon>
        <taxon>Amphibia</taxon>
        <taxon>Batrachia</taxon>
        <taxon>Anura</taxon>
        <taxon>Neobatrachia</taxon>
        <taxon>Ranoidea</taxon>
        <taxon>Ranidae</taxon>
        <taxon>Aquarana</taxon>
    </lineage>
</organism>
<keyword evidence="1" id="KW-1133">Transmembrane helix</keyword>
<evidence type="ECO:0000256" key="2">
    <source>
        <dbReference type="SAM" id="SignalP"/>
    </source>
</evidence>
<feature type="transmembrane region" description="Helical" evidence="1">
    <location>
        <begin position="76"/>
        <end position="100"/>
    </location>
</feature>
<keyword evidence="1" id="KW-0812">Transmembrane</keyword>
<dbReference type="EMBL" id="KV962361">
    <property type="protein sequence ID" value="PIO15781.1"/>
    <property type="molecule type" value="Genomic_DNA"/>
</dbReference>
<evidence type="ECO:0000256" key="1">
    <source>
        <dbReference type="SAM" id="Phobius"/>
    </source>
</evidence>
<feature type="transmembrane region" description="Helical" evidence="1">
    <location>
        <begin position="49"/>
        <end position="70"/>
    </location>
</feature>
<feature type="chain" id="PRO_5013963829" description="MARVEL domain-containing protein" evidence="2">
    <location>
        <begin position="24"/>
        <end position="122"/>
    </location>
</feature>
<proteinExistence type="predicted"/>
<keyword evidence="2" id="KW-0732">Signal</keyword>
<protein>
    <recommendedName>
        <fullName evidence="5">MARVEL domain-containing protein</fullName>
    </recommendedName>
</protein>
<feature type="non-terminal residue" evidence="3">
    <location>
        <position position="122"/>
    </location>
</feature>